<dbReference type="EMBL" id="BMAC01000014">
    <property type="protein sequence ID" value="GFP80010.1"/>
    <property type="molecule type" value="Genomic_DNA"/>
</dbReference>
<name>A0A830AYQ8_9LAMI</name>
<keyword evidence="2 4" id="KW-0328">Glycosyltransferase</keyword>
<comment type="similarity">
    <text evidence="1 4">Belongs to the UDP-glycosyltransferase family.</text>
</comment>
<dbReference type="Proteomes" id="UP000653305">
    <property type="component" value="Unassembled WGS sequence"/>
</dbReference>
<accession>A0A830AYQ8</accession>
<keyword evidence="6" id="KW-1185">Reference proteome</keyword>
<dbReference type="AlphaFoldDB" id="A0A830AYQ8"/>
<evidence type="ECO:0000313" key="6">
    <source>
        <dbReference type="Proteomes" id="UP000653305"/>
    </source>
</evidence>
<dbReference type="InterPro" id="IPR035595">
    <property type="entry name" value="UDP_glycos_trans_CS"/>
</dbReference>
<dbReference type="PANTHER" id="PTHR48045">
    <property type="entry name" value="UDP-GLYCOSYLTRANSFERASE 72B1"/>
    <property type="match status" value="1"/>
</dbReference>
<dbReference type="InterPro" id="IPR002213">
    <property type="entry name" value="UDP_glucos_trans"/>
</dbReference>
<dbReference type="Pfam" id="PF00201">
    <property type="entry name" value="UDPGT"/>
    <property type="match status" value="1"/>
</dbReference>
<protein>
    <submittedName>
        <fullName evidence="5">UDP-glycosyltransferase 92a1</fullName>
    </submittedName>
</protein>
<evidence type="ECO:0000256" key="4">
    <source>
        <dbReference type="RuleBase" id="RU003718"/>
    </source>
</evidence>
<dbReference type="GO" id="GO:0008194">
    <property type="term" value="F:UDP-glycosyltransferase activity"/>
    <property type="evidence" value="ECO:0007669"/>
    <property type="project" value="InterPro"/>
</dbReference>
<evidence type="ECO:0000256" key="2">
    <source>
        <dbReference type="ARBA" id="ARBA00022676"/>
    </source>
</evidence>
<dbReference type="SUPFAM" id="SSF53756">
    <property type="entry name" value="UDP-Glycosyltransferase/glycogen phosphorylase"/>
    <property type="match status" value="1"/>
</dbReference>
<comment type="caution">
    <text evidence="5">The sequence shown here is derived from an EMBL/GenBank/DDBJ whole genome shotgun (WGS) entry which is preliminary data.</text>
</comment>
<dbReference type="CDD" id="cd03784">
    <property type="entry name" value="GT1_Gtf-like"/>
    <property type="match status" value="1"/>
</dbReference>
<evidence type="ECO:0000256" key="1">
    <source>
        <dbReference type="ARBA" id="ARBA00009995"/>
    </source>
</evidence>
<dbReference type="PANTHER" id="PTHR48045:SF37">
    <property type="entry name" value="UDP-GLYCOSYLTRANSFERASE 92A1-LIKE"/>
    <property type="match status" value="1"/>
</dbReference>
<gene>
    <name evidence="5" type="ORF">PHJA_000144500</name>
</gene>
<sequence length="203" mass="22609">MQTLELAKALEASNVNFLWVFRAPTGFITHLSSDNNNTKAANKDDFLPTGFEDRIKASDKGLLVEKWAPQTEILAHESVGAFLSHCGWNSMIEALSEGVPMLTWPMEGDQPFNARFLEEEIGACVGVAEGVVSEVKCEEMVKKIQLIMKDGDDGNVMRRKACEVREMIRNATYDEGGRKGSSAEAMGNFVNEFLQTRKRVELM</sequence>
<evidence type="ECO:0000256" key="3">
    <source>
        <dbReference type="ARBA" id="ARBA00022679"/>
    </source>
</evidence>
<evidence type="ECO:0000313" key="5">
    <source>
        <dbReference type="EMBL" id="GFP80010.1"/>
    </source>
</evidence>
<dbReference type="GO" id="GO:0016138">
    <property type="term" value="P:glycoside biosynthetic process"/>
    <property type="evidence" value="ECO:0007669"/>
    <property type="project" value="UniProtKB-ARBA"/>
</dbReference>
<dbReference type="Gene3D" id="3.40.50.2000">
    <property type="entry name" value="Glycogen Phosphorylase B"/>
    <property type="match status" value="1"/>
</dbReference>
<dbReference type="PROSITE" id="PS00375">
    <property type="entry name" value="UDPGT"/>
    <property type="match status" value="1"/>
</dbReference>
<keyword evidence="3 4" id="KW-0808">Transferase</keyword>
<dbReference type="OrthoDB" id="5835829at2759"/>
<proteinExistence type="inferred from homology"/>
<dbReference type="FunFam" id="3.40.50.2000:FF:000060">
    <property type="entry name" value="Glycosyltransferase"/>
    <property type="match status" value="1"/>
</dbReference>
<reference evidence="5" key="1">
    <citation type="submission" date="2020-07" db="EMBL/GenBank/DDBJ databases">
        <title>Ethylene signaling mediates host invasion by parasitic plants.</title>
        <authorList>
            <person name="Yoshida S."/>
        </authorList>
    </citation>
    <scope>NUCLEOTIDE SEQUENCE</scope>
    <source>
        <strain evidence="5">Okayama</strain>
    </source>
</reference>
<organism evidence="5 6">
    <name type="scientific">Phtheirospermum japonicum</name>
    <dbReference type="NCBI Taxonomy" id="374723"/>
    <lineage>
        <taxon>Eukaryota</taxon>
        <taxon>Viridiplantae</taxon>
        <taxon>Streptophyta</taxon>
        <taxon>Embryophyta</taxon>
        <taxon>Tracheophyta</taxon>
        <taxon>Spermatophyta</taxon>
        <taxon>Magnoliopsida</taxon>
        <taxon>eudicotyledons</taxon>
        <taxon>Gunneridae</taxon>
        <taxon>Pentapetalae</taxon>
        <taxon>asterids</taxon>
        <taxon>lamiids</taxon>
        <taxon>Lamiales</taxon>
        <taxon>Orobanchaceae</taxon>
        <taxon>Orobanchaceae incertae sedis</taxon>
        <taxon>Phtheirospermum</taxon>
    </lineage>
</organism>